<evidence type="ECO:0000256" key="8">
    <source>
        <dbReference type="ARBA" id="ARBA00023277"/>
    </source>
</evidence>
<comment type="caution">
    <text evidence="11">The sequence shown here is derived from an EMBL/GenBank/DDBJ whole genome shotgun (WGS) entry which is preliminary data.</text>
</comment>
<dbReference type="InterPro" id="IPR013783">
    <property type="entry name" value="Ig-like_fold"/>
</dbReference>
<comment type="catalytic activity">
    <reaction evidence="1 9">
        <text>Transfers a segment of a (1-&gt;4)-alpha-D-glucan chain to a primary hydroxy group in a similar glucan chain.</text>
        <dbReference type="EC" id="2.4.1.18"/>
    </reaction>
</comment>
<dbReference type="Gene3D" id="2.60.40.1180">
    <property type="entry name" value="Golgi alpha-mannosidase II"/>
    <property type="match status" value="1"/>
</dbReference>
<accession>A0ABP9HU20</accession>
<reference evidence="12" key="1">
    <citation type="journal article" date="2019" name="Int. J. Syst. Evol. Microbiol.">
        <title>The Global Catalogue of Microorganisms (GCM) 10K type strain sequencing project: providing services to taxonomists for standard genome sequencing and annotation.</title>
        <authorList>
            <consortium name="The Broad Institute Genomics Platform"/>
            <consortium name="The Broad Institute Genome Sequencing Center for Infectious Disease"/>
            <person name="Wu L."/>
            <person name="Ma J."/>
        </authorList>
    </citation>
    <scope>NUCLEOTIDE SEQUENCE [LARGE SCALE GENOMIC DNA]</scope>
    <source>
        <strain evidence="12">JCM 18126</strain>
    </source>
</reference>
<name>A0ABP9HU20_9ACTN</name>
<dbReference type="EMBL" id="BAABIL010000263">
    <property type="protein sequence ID" value="GAA4978733.1"/>
    <property type="molecule type" value="Genomic_DNA"/>
</dbReference>
<dbReference type="InterPro" id="IPR017853">
    <property type="entry name" value="GH"/>
</dbReference>
<dbReference type="InterPro" id="IPR037439">
    <property type="entry name" value="Branching_enzy"/>
</dbReference>
<dbReference type="Proteomes" id="UP001501195">
    <property type="component" value="Unassembled WGS sequence"/>
</dbReference>
<dbReference type="SUPFAM" id="SSF51011">
    <property type="entry name" value="Glycosyl hydrolase domain"/>
    <property type="match status" value="1"/>
</dbReference>
<dbReference type="InterPro" id="IPR006047">
    <property type="entry name" value="GH13_cat_dom"/>
</dbReference>
<dbReference type="HAMAP" id="MF_00685">
    <property type="entry name" value="GlgB"/>
    <property type="match status" value="1"/>
</dbReference>
<dbReference type="NCBIfam" id="NF003811">
    <property type="entry name" value="PRK05402.1"/>
    <property type="match status" value="1"/>
</dbReference>
<dbReference type="EC" id="2.4.1.18" evidence="9"/>
<evidence type="ECO:0000256" key="3">
    <source>
        <dbReference type="ARBA" id="ARBA00009000"/>
    </source>
</evidence>
<dbReference type="PIRSF" id="PIRSF000463">
    <property type="entry name" value="GlgB"/>
    <property type="match status" value="1"/>
</dbReference>
<dbReference type="RefSeq" id="WP_345712270.1">
    <property type="nucleotide sequence ID" value="NZ_BAABIL010000263.1"/>
</dbReference>
<dbReference type="NCBIfam" id="NF008967">
    <property type="entry name" value="PRK12313.1"/>
    <property type="match status" value="1"/>
</dbReference>
<keyword evidence="6 9" id="KW-0808">Transferase</keyword>
<keyword evidence="8 9" id="KW-0119">Carbohydrate metabolism</keyword>
<keyword evidence="4 9" id="KW-0321">Glycogen metabolism</keyword>
<dbReference type="PANTHER" id="PTHR43651">
    <property type="entry name" value="1,4-ALPHA-GLUCAN-BRANCHING ENZYME"/>
    <property type="match status" value="1"/>
</dbReference>
<evidence type="ECO:0000256" key="4">
    <source>
        <dbReference type="ARBA" id="ARBA00022600"/>
    </source>
</evidence>
<dbReference type="InterPro" id="IPR004193">
    <property type="entry name" value="Glyco_hydro_13_N"/>
</dbReference>
<sequence>MPTTHHALPVDADELARVAGGAHHDPHSILGMHPGPGGVTVRTLRPFARAVVAVLPDGSRTELEHEREGVWSGVLPTSEVSDYRIEVTYEGHEAVLADDPYRFLPTLGEVDLHLIAEGRHEELWTVLGAHVRRFPGVMGDVVGTSFAVWAPNARAVRVVGDFNHWNGRTHAMRSLGGSGVWEIFVPGTGAGTRYKYEIQGADGHWRQKADPMAQGTEVPPATASVVVESGYAWQDGDWMAQRAARDPHSGPVSIYEVHLGSWRVGLDYRQLADELVAYVKELGFTHVELLPVMEHPFGGSWGYQVTSYYAPTSRFGSPDDFRHLVDTLHQAGIGVILDWVPAHFPKDAFALAQFDGQPLYEHPDPRRGEQMDWGTLVFDYGRTEVRNFLVANALYWLEEFHADGLRVDAVASMLYLDYSRAEGQWAPNQYGGREHLEAIGFLQEANATAYKRVPGVMMIAEESTAWPGVTRPTYAGGLGFGLKWNMGWMHDTLNYAAQDPIHRQYHHHELTFSMVYAFSEQFVLPISHDEVVHGKGSLLRKMPGDRWQQLANQRAYLAYMWAHPGKQLLFMGQELAQEAEWSESRSLDWWLLDTPWHRGMHDLVRDLNALYTAHPALWEQDFDGHGFQWIDANDTHHNVLSFVRWAKDGTPLVCVVNFSGSPHEGYRVGLPEGGRWRELLNTDSEVYGGSGVGNLGAVDAEEVEWHGRPQSVQLRVPPLGALWLVPERAEG</sequence>
<feature type="active site" description="Nucleophile" evidence="9">
    <location>
        <position position="408"/>
    </location>
</feature>
<evidence type="ECO:0000256" key="1">
    <source>
        <dbReference type="ARBA" id="ARBA00000826"/>
    </source>
</evidence>
<keyword evidence="5 9" id="KW-0328">Glycosyltransferase</keyword>
<feature type="domain" description="Glycosyl hydrolase family 13 catalytic" evidence="10">
    <location>
        <begin position="256"/>
        <end position="614"/>
    </location>
</feature>
<organism evidence="11 12">
    <name type="scientific">Kineococcus glutinatus</name>
    <dbReference type="NCBI Taxonomy" id="1070872"/>
    <lineage>
        <taxon>Bacteria</taxon>
        <taxon>Bacillati</taxon>
        <taxon>Actinomycetota</taxon>
        <taxon>Actinomycetes</taxon>
        <taxon>Kineosporiales</taxon>
        <taxon>Kineosporiaceae</taxon>
        <taxon>Kineococcus</taxon>
    </lineage>
</organism>
<proteinExistence type="inferred from homology"/>
<evidence type="ECO:0000256" key="6">
    <source>
        <dbReference type="ARBA" id="ARBA00022679"/>
    </source>
</evidence>
<feature type="active site" description="Proton donor" evidence="9">
    <location>
        <position position="461"/>
    </location>
</feature>
<evidence type="ECO:0000313" key="11">
    <source>
        <dbReference type="EMBL" id="GAA4978733.1"/>
    </source>
</evidence>
<dbReference type="Gene3D" id="2.60.40.10">
    <property type="entry name" value="Immunoglobulins"/>
    <property type="match status" value="2"/>
</dbReference>
<dbReference type="InterPro" id="IPR013780">
    <property type="entry name" value="Glyco_hydro_b"/>
</dbReference>
<dbReference type="InterPro" id="IPR006048">
    <property type="entry name" value="A-amylase/branching_C"/>
</dbReference>
<dbReference type="Pfam" id="PF02806">
    <property type="entry name" value="Alpha-amylase_C"/>
    <property type="match status" value="1"/>
</dbReference>
<dbReference type="PANTHER" id="PTHR43651:SF3">
    <property type="entry name" value="1,4-ALPHA-GLUCAN-BRANCHING ENZYME"/>
    <property type="match status" value="1"/>
</dbReference>
<protein>
    <recommendedName>
        <fullName evidence="9">1,4-alpha-glucan branching enzyme GlgB</fullName>
        <ecNumber evidence="9">2.4.1.18</ecNumber>
    </recommendedName>
    <alternativeName>
        <fullName evidence="9">1,4-alpha-D-glucan:1,4-alpha-D-glucan 6-glucosyl-transferase</fullName>
    </alternativeName>
    <alternativeName>
        <fullName evidence="9">Alpha-(1-&gt;4)-glucan branching enzyme</fullName>
    </alternativeName>
    <alternativeName>
        <fullName evidence="9">Glycogen branching enzyme</fullName>
        <shortName evidence="9">BE</shortName>
    </alternativeName>
</protein>
<dbReference type="CDD" id="cd02855">
    <property type="entry name" value="E_set_GBE_prok_N"/>
    <property type="match status" value="1"/>
</dbReference>
<evidence type="ECO:0000256" key="5">
    <source>
        <dbReference type="ARBA" id="ARBA00022676"/>
    </source>
</evidence>
<dbReference type="SUPFAM" id="SSF81296">
    <property type="entry name" value="E set domains"/>
    <property type="match status" value="2"/>
</dbReference>
<evidence type="ECO:0000256" key="2">
    <source>
        <dbReference type="ARBA" id="ARBA00004964"/>
    </source>
</evidence>
<evidence type="ECO:0000256" key="9">
    <source>
        <dbReference type="HAMAP-Rule" id="MF_00685"/>
    </source>
</evidence>
<dbReference type="Pfam" id="PF02922">
    <property type="entry name" value="CBM_48"/>
    <property type="match status" value="1"/>
</dbReference>
<comment type="pathway">
    <text evidence="2 9">Glycan biosynthesis; glycogen biosynthesis.</text>
</comment>
<dbReference type="InterPro" id="IPR054169">
    <property type="entry name" value="GlgB_N"/>
</dbReference>
<dbReference type="InterPro" id="IPR014756">
    <property type="entry name" value="Ig_E-set"/>
</dbReference>
<evidence type="ECO:0000256" key="7">
    <source>
        <dbReference type="ARBA" id="ARBA00023056"/>
    </source>
</evidence>
<evidence type="ECO:0000313" key="12">
    <source>
        <dbReference type="Proteomes" id="UP001501195"/>
    </source>
</evidence>
<dbReference type="Pfam" id="PF22019">
    <property type="entry name" value="GlgB_N"/>
    <property type="match status" value="1"/>
</dbReference>
<dbReference type="InterPro" id="IPR006407">
    <property type="entry name" value="GlgB"/>
</dbReference>
<comment type="similarity">
    <text evidence="3 9">Belongs to the glycosyl hydrolase 13 family. GlgB subfamily.</text>
</comment>
<gene>
    <name evidence="9 11" type="primary">glgB</name>
    <name evidence="11" type="ORF">GCM10023225_19160</name>
</gene>
<dbReference type="Gene3D" id="3.20.20.80">
    <property type="entry name" value="Glycosidases"/>
    <property type="match status" value="1"/>
</dbReference>
<dbReference type="SMART" id="SM00642">
    <property type="entry name" value="Aamy"/>
    <property type="match status" value="1"/>
</dbReference>
<dbReference type="Pfam" id="PF00128">
    <property type="entry name" value="Alpha-amylase"/>
    <property type="match status" value="1"/>
</dbReference>
<dbReference type="NCBIfam" id="TIGR01515">
    <property type="entry name" value="branching_enzym"/>
    <property type="match status" value="1"/>
</dbReference>
<dbReference type="CDD" id="cd11322">
    <property type="entry name" value="AmyAc_Glg_BE"/>
    <property type="match status" value="1"/>
</dbReference>
<keyword evidence="12" id="KW-1185">Reference proteome</keyword>
<dbReference type="InterPro" id="IPR044143">
    <property type="entry name" value="GlgB_N_E_set_prok"/>
</dbReference>
<comment type="subunit">
    <text evidence="9">Monomer.</text>
</comment>
<comment type="function">
    <text evidence="9">Catalyzes the formation of the alpha-1,6-glucosidic linkages in glycogen by scission of a 1,4-alpha-linked oligosaccharide from growing alpha-1,4-glucan chains and the subsequent attachment of the oligosaccharide to the alpha-1,6 position.</text>
</comment>
<dbReference type="SUPFAM" id="SSF51445">
    <property type="entry name" value="(Trans)glycosidases"/>
    <property type="match status" value="1"/>
</dbReference>
<evidence type="ECO:0000259" key="10">
    <source>
        <dbReference type="SMART" id="SM00642"/>
    </source>
</evidence>
<keyword evidence="7 9" id="KW-0320">Glycogen biosynthesis</keyword>